<dbReference type="GO" id="GO:0008234">
    <property type="term" value="F:cysteine-type peptidase activity"/>
    <property type="evidence" value="ECO:0007669"/>
    <property type="project" value="InterPro"/>
</dbReference>
<evidence type="ECO:0000313" key="6">
    <source>
        <dbReference type="EMBL" id="VFQ72129.1"/>
    </source>
</evidence>
<dbReference type="EMBL" id="OOIL02001115">
    <property type="protein sequence ID" value="VFQ72129.1"/>
    <property type="molecule type" value="Genomic_DNA"/>
</dbReference>
<feature type="region of interest" description="Disordered" evidence="4">
    <location>
        <begin position="645"/>
        <end position="669"/>
    </location>
</feature>
<keyword evidence="7" id="KW-1185">Reference proteome</keyword>
<keyword evidence="2" id="KW-0645">Protease</keyword>
<dbReference type="Pfam" id="PF02902">
    <property type="entry name" value="Peptidase_C48"/>
    <property type="match status" value="1"/>
</dbReference>
<keyword evidence="3" id="KW-0378">Hydrolase</keyword>
<reference evidence="6 7" key="1">
    <citation type="submission" date="2018-04" db="EMBL/GenBank/DDBJ databases">
        <authorList>
            <person name="Vogel A."/>
        </authorList>
    </citation>
    <scope>NUCLEOTIDE SEQUENCE [LARGE SCALE GENOMIC DNA]</scope>
</reference>
<dbReference type="Pfam" id="PF09331">
    <property type="entry name" value="DUF1985"/>
    <property type="match status" value="1"/>
</dbReference>
<proteinExistence type="inferred from homology"/>
<dbReference type="InterPro" id="IPR038765">
    <property type="entry name" value="Papain-like_cys_pep_sf"/>
</dbReference>
<feature type="compositionally biased region" description="Basic and acidic residues" evidence="4">
    <location>
        <begin position="645"/>
        <end position="655"/>
    </location>
</feature>
<dbReference type="PANTHER" id="PTHR48449">
    <property type="entry name" value="DUF1985 DOMAIN-CONTAINING PROTEIN"/>
    <property type="match status" value="1"/>
</dbReference>
<dbReference type="PANTHER" id="PTHR48449:SF1">
    <property type="entry name" value="DUF1985 DOMAIN-CONTAINING PROTEIN"/>
    <property type="match status" value="1"/>
</dbReference>
<dbReference type="OrthoDB" id="1930729at2759"/>
<accession>A0A484L709</accession>
<dbReference type="Proteomes" id="UP000595140">
    <property type="component" value="Unassembled WGS sequence"/>
</dbReference>
<dbReference type="GO" id="GO:0006508">
    <property type="term" value="P:proteolysis"/>
    <property type="evidence" value="ECO:0007669"/>
    <property type="project" value="UniProtKB-KW"/>
</dbReference>
<gene>
    <name evidence="6" type="ORF">CCAM_LOCUS13905</name>
</gene>
<organism evidence="6 7">
    <name type="scientific">Cuscuta campestris</name>
    <dbReference type="NCBI Taxonomy" id="132261"/>
    <lineage>
        <taxon>Eukaryota</taxon>
        <taxon>Viridiplantae</taxon>
        <taxon>Streptophyta</taxon>
        <taxon>Embryophyta</taxon>
        <taxon>Tracheophyta</taxon>
        <taxon>Spermatophyta</taxon>
        <taxon>Magnoliopsida</taxon>
        <taxon>eudicotyledons</taxon>
        <taxon>Gunneridae</taxon>
        <taxon>Pentapetalae</taxon>
        <taxon>asterids</taxon>
        <taxon>lamiids</taxon>
        <taxon>Solanales</taxon>
        <taxon>Convolvulaceae</taxon>
        <taxon>Cuscuteae</taxon>
        <taxon>Cuscuta</taxon>
        <taxon>Cuscuta subgen. Grammica</taxon>
        <taxon>Cuscuta sect. Cleistogrammica</taxon>
    </lineage>
</organism>
<evidence type="ECO:0000259" key="5">
    <source>
        <dbReference type="PROSITE" id="PS50600"/>
    </source>
</evidence>
<evidence type="ECO:0000256" key="1">
    <source>
        <dbReference type="ARBA" id="ARBA00005234"/>
    </source>
</evidence>
<feature type="domain" description="Ubiquitin-like protease family profile" evidence="5">
    <location>
        <begin position="727"/>
        <end position="933"/>
    </location>
</feature>
<dbReference type="AlphaFoldDB" id="A0A484L709"/>
<evidence type="ECO:0000256" key="2">
    <source>
        <dbReference type="ARBA" id="ARBA00022670"/>
    </source>
</evidence>
<comment type="similarity">
    <text evidence="1">Belongs to the peptidase C48 family.</text>
</comment>
<dbReference type="SUPFAM" id="SSF54001">
    <property type="entry name" value="Cysteine proteinases"/>
    <property type="match status" value="1"/>
</dbReference>
<dbReference type="Gene3D" id="3.40.395.10">
    <property type="entry name" value="Adenoviral Proteinase, Chain A"/>
    <property type="match status" value="1"/>
</dbReference>
<evidence type="ECO:0000313" key="7">
    <source>
        <dbReference type="Proteomes" id="UP000595140"/>
    </source>
</evidence>
<sequence length="972" mass="109156">MKSPDIANCHSSHPVRRRSARIAMAKEEAVKSAGDALSAEDELDDIPLMRRMEMVQDVQKPDKGGLLDGRINTYCNVNEVARNIRSKLSDDELKRFRTSAFGVILDVLDCPWISGQLLIHLVGSTVRPADGGGSKDVLKFRLLEREVVLTKAQFHLITGLKMGGFRGRMDNGACGRFASRYFPSSKSVKRRDISKAFISFNRDAEGTMPNDALKMALLYALANSFLGNQPSVNLPMCYLNLVDDIDEFDNYPWGDDVWSELVDHVYRCAICIEKGGSSRPTFGGYMFALQVWAFETFPALEEAGMCEIEHGRVNSIPRCLRWKVSGKFNAAKVSEALFKSGKVVVKEVEPTAAEMLLKSVKELFQVRNTSSVKGKRKLSLSATKRVRNVKEKQLARVKKVECGSVKKVDNVVGRRGKKDCVTTKGCDHMNIVEEIRQIKEKQVVQDSKLDEILGILKQRNVSVEAGSASGKGSLMGGNDEVKVQEAVPSRAGNTHGVINNGDDLELRFDAGGPSFDLLTQMPKEAAIGDEVAYDETGNVSLAEDRDDAKQGKCLDIPYTETQYDLHELDRIEREARSGSSGSTKVKLGHHVNEGARKVSMDDDDFDRIFIGSRLGSGEQEVKGGEDPVVAFSAPSNSNSACVEIDRPKRVHKSPERYTPSEAEQDKKRRKLERLERARQRHDCDRAGVIYGPFSKDPKEMPDLDEIEKVRTFLNEGFLKRRGRGNRTCRYTSKVDNMSKDPIVLDGFTVDRKTWLYELFTNTEWLSSTGRQYELLQMYTTTSPYFLQGLYTHQEMVNVGKARKEAVLDNLNLTSEVKGLAREYSRPWAECDFVYMPLNTGNHWVLLVLEVEGRTIRVYDSKGKRGKVCRSLNGYGQCVTELLPVLLDLLGVYDEHADGPMGNKKFSINIIDGCPQQDDGCNCGMFMLKFAEYLMMDRHISEVQSRDMEAYRVKMTTELIVYSNERKEQAKDT</sequence>
<dbReference type="InterPro" id="IPR003653">
    <property type="entry name" value="Peptidase_C48_C"/>
</dbReference>
<dbReference type="InterPro" id="IPR015410">
    <property type="entry name" value="DUF1985"/>
</dbReference>
<evidence type="ECO:0000256" key="3">
    <source>
        <dbReference type="ARBA" id="ARBA00022801"/>
    </source>
</evidence>
<dbReference type="PROSITE" id="PS50600">
    <property type="entry name" value="ULP_PROTEASE"/>
    <property type="match status" value="1"/>
</dbReference>
<name>A0A484L709_9ASTE</name>
<evidence type="ECO:0000256" key="4">
    <source>
        <dbReference type="SAM" id="MobiDB-lite"/>
    </source>
</evidence>
<protein>
    <recommendedName>
        <fullName evidence="5">Ubiquitin-like protease family profile domain-containing protein</fullName>
    </recommendedName>
</protein>